<dbReference type="InterPro" id="IPR001387">
    <property type="entry name" value="Cro/C1-type_HTH"/>
</dbReference>
<feature type="domain" description="HTH cro/C1-type" evidence="2">
    <location>
        <begin position="22"/>
        <end position="53"/>
    </location>
</feature>
<dbReference type="PROSITE" id="PS50943">
    <property type="entry name" value="HTH_CROC1"/>
    <property type="match status" value="1"/>
</dbReference>
<evidence type="ECO:0000259" key="2">
    <source>
        <dbReference type="PROSITE" id="PS50943"/>
    </source>
</evidence>
<dbReference type="EMBL" id="DPIY01000012">
    <property type="protein sequence ID" value="HCT58884.1"/>
    <property type="molecule type" value="Genomic_DNA"/>
</dbReference>
<sequence>MATSEILPVRLRESMRQLGRGISIARRRRKLTAAMMAERIGVGRQTYQRVEQGDPNVAMGTYLMALFVLGLEWGGLERSADPQADETGTALDLADLPKTVRPKRTPRPK</sequence>
<gene>
    <name evidence="3" type="ORF">DGD08_16915</name>
</gene>
<protein>
    <submittedName>
        <fullName evidence="3">Transcriptional regulator</fullName>
    </submittedName>
</protein>
<comment type="caution">
    <text evidence="3">The sequence shown here is derived from an EMBL/GenBank/DDBJ whole genome shotgun (WGS) entry which is preliminary data.</text>
</comment>
<evidence type="ECO:0000256" key="1">
    <source>
        <dbReference type="SAM" id="MobiDB-lite"/>
    </source>
</evidence>
<organism evidence="3 4">
    <name type="scientific">Gemmatimonas aurantiaca</name>
    <dbReference type="NCBI Taxonomy" id="173480"/>
    <lineage>
        <taxon>Bacteria</taxon>
        <taxon>Pseudomonadati</taxon>
        <taxon>Gemmatimonadota</taxon>
        <taxon>Gemmatimonadia</taxon>
        <taxon>Gemmatimonadales</taxon>
        <taxon>Gemmatimonadaceae</taxon>
        <taxon>Gemmatimonas</taxon>
    </lineage>
</organism>
<feature type="compositionally biased region" description="Basic residues" evidence="1">
    <location>
        <begin position="100"/>
        <end position="109"/>
    </location>
</feature>
<name>A0A3D4VDI3_9BACT</name>
<dbReference type="Gene3D" id="1.10.260.40">
    <property type="entry name" value="lambda repressor-like DNA-binding domains"/>
    <property type="match status" value="1"/>
</dbReference>
<dbReference type="Proteomes" id="UP000264071">
    <property type="component" value="Unassembled WGS sequence"/>
</dbReference>
<proteinExistence type="predicted"/>
<dbReference type="CDD" id="cd00093">
    <property type="entry name" value="HTH_XRE"/>
    <property type="match status" value="1"/>
</dbReference>
<accession>A0A3D4VDI3</accession>
<dbReference type="Pfam" id="PF13560">
    <property type="entry name" value="HTH_31"/>
    <property type="match status" value="1"/>
</dbReference>
<dbReference type="GO" id="GO:0003677">
    <property type="term" value="F:DNA binding"/>
    <property type="evidence" value="ECO:0007669"/>
    <property type="project" value="InterPro"/>
</dbReference>
<reference evidence="3 4" key="1">
    <citation type="journal article" date="2018" name="Nat. Biotechnol.">
        <title>A standardized bacterial taxonomy based on genome phylogeny substantially revises the tree of life.</title>
        <authorList>
            <person name="Parks D.H."/>
            <person name="Chuvochina M."/>
            <person name="Waite D.W."/>
            <person name="Rinke C."/>
            <person name="Skarshewski A."/>
            <person name="Chaumeil P.A."/>
            <person name="Hugenholtz P."/>
        </authorList>
    </citation>
    <scope>NUCLEOTIDE SEQUENCE [LARGE SCALE GENOMIC DNA]</scope>
    <source>
        <strain evidence="3">UBA8844</strain>
    </source>
</reference>
<evidence type="ECO:0000313" key="4">
    <source>
        <dbReference type="Proteomes" id="UP000264071"/>
    </source>
</evidence>
<dbReference type="AlphaFoldDB" id="A0A3D4VDI3"/>
<feature type="region of interest" description="Disordered" evidence="1">
    <location>
        <begin position="78"/>
        <end position="109"/>
    </location>
</feature>
<evidence type="ECO:0000313" key="3">
    <source>
        <dbReference type="EMBL" id="HCT58884.1"/>
    </source>
</evidence>
<dbReference type="SUPFAM" id="SSF47413">
    <property type="entry name" value="lambda repressor-like DNA-binding domains"/>
    <property type="match status" value="1"/>
</dbReference>
<dbReference type="InterPro" id="IPR010982">
    <property type="entry name" value="Lambda_DNA-bd_dom_sf"/>
</dbReference>